<dbReference type="Pfam" id="PF03707">
    <property type="entry name" value="MHYT"/>
    <property type="match status" value="3"/>
</dbReference>
<dbReference type="PROSITE" id="PS50924">
    <property type="entry name" value="MHYT"/>
    <property type="match status" value="1"/>
</dbReference>
<protein>
    <submittedName>
        <fullName evidence="4">MHYT domain-containing protein</fullName>
    </submittedName>
</protein>
<dbReference type="EMBL" id="JBHTCG010000006">
    <property type="protein sequence ID" value="MFC7382951.1"/>
    <property type="molecule type" value="Genomic_DNA"/>
</dbReference>
<keyword evidence="1" id="KW-0472">Membrane</keyword>
<sequence>MSHIDHFAQGIFTPLAAYVMSVIGSFLSLLLASRARGTHGGARLRWLAGAALALGGTGIWVMHFVAMMGFRVPGTAITYDVPLTIVSALVAVVIVGVGLAVVSWSGERLPALLGAGLLTGLGVAAMHYLGMAAMNMAAVKHYAALPVVASVLIAVVASTVALWFSLRVEGLLATTGAALIMGVAVTGMHYTGMFSLSVTVDRSNTGQMLAGATAMSFLLPLLIGISLVTLVLLLVVTLAPSREELESETRLLAQIEEQRARAGAAAPVAAPPSRPQPPGAGSLFQRRDGREP</sequence>
<name>A0ABW2P712_9ACTN</name>
<keyword evidence="1" id="KW-0812">Transmembrane</keyword>
<reference evidence="5" key="1">
    <citation type="journal article" date="2019" name="Int. J. Syst. Evol. Microbiol.">
        <title>The Global Catalogue of Microorganisms (GCM) 10K type strain sequencing project: providing services to taxonomists for standard genome sequencing and annotation.</title>
        <authorList>
            <consortium name="The Broad Institute Genomics Platform"/>
            <consortium name="The Broad Institute Genome Sequencing Center for Infectious Disease"/>
            <person name="Wu L."/>
            <person name="Ma J."/>
        </authorList>
    </citation>
    <scope>NUCLEOTIDE SEQUENCE [LARGE SCALE GENOMIC DNA]</scope>
    <source>
        <strain evidence="5">CECT 7649</strain>
    </source>
</reference>
<dbReference type="PANTHER" id="PTHR35152">
    <property type="entry name" value="DOMAIN SIGNALLING PROTEIN, PUTATIVE (AFU_ORTHOLOGUE AFUA_5G11310)-RELATED"/>
    <property type="match status" value="1"/>
</dbReference>
<dbReference type="RefSeq" id="WP_380826324.1">
    <property type="nucleotide sequence ID" value="NZ_JBHTCG010000006.1"/>
</dbReference>
<feature type="transmembrane region" description="Helical" evidence="1">
    <location>
        <begin position="210"/>
        <end position="236"/>
    </location>
</feature>
<feature type="transmembrane region" description="Helical" evidence="1">
    <location>
        <begin position="81"/>
        <end position="102"/>
    </location>
</feature>
<feature type="domain" description="MHYT" evidence="3">
    <location>
        <begin position="9"/>
        <end position="199"/>
    </location>
</feature>
<feature type="transmembrane region" description="Helical" evidence="1">
    <location>
        <begin position="109"/>
        <end position="130"/>
    </location>
</feature>
<comment type="caution">
    <text evidence="4">The sequence shown here is derived from an EMBL/GenBank/DDBJ whole genome shotgun (WGS) entry which is preliminary data.</text>
</comment>
<dbReference type="InterPro" id="IPR005330">
    <property type="entry name" value="MHYT_dom"/>
</dbReference>
<evidence type="ECO:0000256" key="2">
    <source>
        <dbReference type="SAM" id="MobiDB-lite"/>
    </source>
</evidence>
<feature type="transmembrane region" description="Helical" evidence="1">
    <location>
        <begin position="171"/>
        <end position="190"/>
    </location>
</feature>
<evidence type="ECO:0000259" key="3">
    <source>
        <dbReference type="PROSITE" id="PS50924"/>
    </source>
</evidence>
<keyword evidence="5" id="KW-1185">Reference proteome</keyword>
<evidence type="ECO:0000256" key="1">
    <source>
        <dbReference type="PROSITE-ProRule" id="PRU00244"/>
    </source>
</evidence>
<organism evidence="4 5">
    <name type="scientific">Sphaerisporangium rhizosphaerae</name>
    <dbReference type="NCBI Taxonomy" id="2269375"/>
    <lineage>
        <taxon>Bacteria</taxon>
        <taxon>Bacillati</taxon>
        <taxon>Actinomycetota</taxon>
        <taxon>Actinomycetes</taxon>
        <taxon>Streptosporangiales</taxon>
        <taxon>Streptosporangiaceae</taxon>
        <taxon>Sphaerisporangium</taxon>
    </lineage>
</organism>
<evidence type="ECO:0000313" key="5">
    <source>
        <dbReference type="Proteomes" id="UP001596496"/>
    </source>
</evidence>
<feature type="transmembrane region" description="Helical" evidence="1">
    <location>
        <begin position="44"/>
        <end position="69"/>
    </location>
</feature>
<evidence type="ECO:0000313" key="4">
    <source>
        <dbReference type="EMBL" id="MFC7382951.1"/>
    </source>
</evidence>
<gene>
    <name evidence="4" type="ORF">ACFQSB_12095</name>
</gene>
<feature type="region of interest" description="Disordered" evidence="2">
    <location>
        <begin position="262"/>
        <end position="292"/>
    </location>
</feature>
<feature type="transmembrane region" description="Helical" evidence="1">
    <location>
        <begin position="12"/>
        <end position="32"/>
    </location>
</feature>
<dbReference type="PANTHER" id="PTHR35152:SF1">
    <property type="entry name" value="DOMAIN SIGNALLING PROTEIN, PUTATIVE (AFU_ORTHOLOGUE AFUA_5G11310)-RELATED"/>
    <property type="match status" value="1"/>
</dbReference>
<proteinExistence type="predicted"/>
<feature type="compositionally biased region" description="Pro residues" evidence="2">
    <location>
        <begin position="269"/>
        <end position="278"/>
    </location>
</feature>
<keyword evidence="1" id="KW-1133">Transmembrane helix</keyword>
<feature type="transmembrane region" description="Helical" evidence="1">
    <location>
        <begin position="142"/>
        <end position="164"/>
    </location>
</feature>
<dbReference type="Proteomes" id="UP001596496">
    <property type="component" value="Unassembled WGS sequence"/>
</dbReference>
<accession>A0ABW2P712</accession>